<evidence type="ECO:0000256" key="6">
    <source>
        <dbReference type="ARBA" id="ARBA00022840"/>
    </source>
</evidence>
<keyword evidence="5 10" id="KW-0547">Nucleotide-binding</keyword>
<proteinExistence type="inferred from homology"/>
<dbReference type="AlphaFoldDB" id="A0A1G2PLC7"/>
<dbReference type="EMBL" id="MHST01000013">
    <property type="protein sequence ID" value="OHA49118.1"/>
    <property type="molecule type" value="Genomic_DNA"/>
</dbReference>
<dbReference type="InterPro" id="IPR015413">
    <property type="entry name" value="Methionyl/Leucyl_tRNA_Synth"/>
</dbReference>
<dbReference type="SUPFAM" id="SSF47323">
    <property type="entry name" value="Anticodon-binding domain of a subclass of class I aminoacyl-tRNA synthetases"/>
    <property type="match status" value="1"/>
</dbReference>
<evidence type="ECO:0000256" key="3">
    <source>
        <dbReference type="ARBA" id="ARBA00018753"/>
    </source>
</evidence>
<keyword evidence="7 10" id="KW-0648">Protein biosynthesis</keyword>
<dbReference type="Pfam" id="PF09334">
    <property type="entry name" value="tRNA-synt_1g"/>
    <property type="match status" value="1"/>
</dbReference>
<keyword evidence="4 10" id="KW-0436">Ligase</keyword>
<feature type="domain" description="Methionyl/Leucyl tRNA synthetase" evidence="11">
    <location>
        <begin position="138"/>
        <end position="362"/>
    </location>
</feature>
<dbReference type="STRING" id="1802363.A2682_03730"/>
<dbReference type="FunFam" id="2.170.220.10:FF:000003">
    <property type="entry name" value="Methionine--tRNA ligase"/>
    <property type="match status" value="1"/>
</dbReference>
<gene>
    <name evidence="12" type="ORF">A2682_03730</name>
</gene>
<dbReference type="PANTHER" id="PTHR43326:SF1">
    <property type="entry name" value="METHIONINE--TRNA LIGASE, MITOCHONDRIAL"/>
    <property type="match status" value="1"/>
</dbReference>
<evidence type="ECO:0000256" key="4">
    <source>
        <dbReference type="ARBA" id="ARBA00022598"/>
    </source>
</evidence>
<dbReference type="CDD" id="cd00814">
    <property type="entry name" value="MetRS_core"/>
    <property type="match status" value="1"/>
</dbReference>
<dbReference type="InterPro" id="IPR033911">
    <property type="entry name" value="MetRS_core"/>
</dbReference>
<name>A0A1G2PLC7_TERXR</name>
<dbReference type="GO" id="GO:0005524">
    <property type="term" value="F:ATP binding"/>
    <property type="evidence" value="ECO:0007669"/>
    <property type="project" value="UniProtKB-KW"/>
</dbReference>
<dbReference type="Gene3D" id="3.40.50.620">
    <property type="entry name" value="HUPs"/>
    <property type="match status" value="1"/>
</dbReference>
<evidence type="ECO:0000313" key="12">
    <source>
        <dbReference type="EMBL" id="OHA49118.1"/>
    </source>
</evidence>
<reference evidence="12 13" key="1">
    <citation type="journal article" date="2016" name="Nat. Commun.">
        <title>Thousands of microbial genomes shed light on interconnected biogeochemical processes in an aquifer system.</title>
        <authorList>
            <person name="Anantharaman K."/>
            <person name="Brown C.T."/>
            <person name="Hug L.A."/>
            <person name="Sharon I."/>
            <person name="Castelle C.J."/>
            <person name="Probst A.J."/>
            <person name="Thomas B.C."/>
            <person name="Singh A."/>
            <person name="Wilkins M.J."/>
            <person name="Karaoz U."/>
            <person name="Brodie E.L."/>
            <person name="Williams K.H."/>
            <person name="Hubbard S.S."/>
            <person name="Banfield J.F."/>
        </authorList>
    </citation>
    <scope>NUCLEOTIDE SEQUENCE [LARGE SCALE GENOMIC DNA]</scope>
    <source>
        <strain evidence="13">RIFCSPHIGHO2_01_FULL_58_15</strain>
    </source>
</reference>
<evidence type="ECO:0000256" key="7">
    <source>
        <dbReference type="ARBA" id="ARBA00022917"/>
    </source>
</evidence>
<evidence type="ECO:0000256" key="8">
    <source>
        <dbReference type="ARBA" id="ARBA00023146"/>
    </source>
</evidence>
<dbReference type="InterPro" id="IPR014758">
    <property type="entry name" value="Met-tRNA_synth"/>
</dbReference>
<dbReference type="SUPFAM" id="SSF52374">
    <property type="entry name" value="Nucleotidylyl transferase"/>
    <property type="match status" value="1"/>
</dbReference>
<dbReference type="GO" id="GO:0004825">
    <property type="term" value="F:methionine-tRNA ligase activity"/>
    <property type="evidence" value="ECO:0007669"/>
    <property type="project" value="UniProtKB-EC"/>
</dbReference>
<evidence type="ECO:0000313" key="13">
    <source>
        <dbReference type="Proteomes" id="UP000178690"/>
    </source>
</evidence>
<evidence type="ECO:0000256" key="9">
    <source>
        <dbReference type="ARBA" id="ARBA00030904"/>
    </source>
</evidence>
<organism evidence="12 13">
    <name type="scientific">Terrybacteria sp. (strain RIFCSPHIGHO2_01_FULL_58_15)</name>
    <dbReference type="NCBI Taxonomy" id="1802363"/>
    <lineage>
        <taxon>Bacteria</taxon>
        <taxon>Candidatus Terryibacteriota</taxon>
    </lineage>
</organism>
<evidence type="ECO:0000256" key="1">
    <source>
        <dbReference type="ARBA" id="ARBA00003314"/>
    </source>
</evidence>
<evidence type="ECO:0000259" key="11">
    <source>
        <dbReference type="Pfam" id="PF09334"/>
    </source>
</evidence>
<dbReference type="Gene3D" id="2.170.220.10">
    <property type="match status" value="1"/>
</dbReference>
<dbReference type="PANTHER" id="PTHR43326">
    <property type="entry name" value="METHIONYL-TRNA SYNTHETASE"/>
    <property type="match status" value="1"/>
</dbReference>
<dbReference type="PRINTS" id="PR01041">
    <property type="entry name" value="TRNASYNTHMET"/>
</dbReference>
<comment type="caution">
    <text evidence="12">The sequence shown here is derived from an EMBL/GenBank/DDBJ whole genome shotgun (WGS) entry which is preliminary data.</text>
</comment>
<dbReference type="Proteomes" id="UP000178690">
    <property type="component" value="Unassembled WGS sequence"/>
</dbReference>
<evidence type="ECO:0000256" key="5">
    <source>
        <dbReference type="ARBA" id="ARBA00022741"/>
    </source>
</evidence>
<dbReference type="EC" id="6.1.1.10" evidence="2"/>
<dbReference type="Gene3D" id="1.10.730.10">
    <property type="entry name" value="Isoleucyl-tRNA Synthetase, Domain 1"/>
    <property type="match status" value="1"/>
</dbReference>
<comment type="function">
    <text evidence="1">Is required not only for elongation of protein synthesis but also for the initiation of all mRNA translation through initiator tRNA(fMet) aminoacylation.</text>
</comment>
<keyword evidence="6 10" id="KW-0067">ATP-binding</keyword>
<dbReference type="NCBIfam" id="TIGR00398">
    <property type="entry name" value="metG"/>
    <property type="match status" value="1"/>
</dbReference>
<dbReference type="InterPro" id="IPR014729">
    <property type="entry name" value="Rossmann-like_a/b/a_fold"/>
</dbReference>
<sequence>MPNKFYVTTSIAYTNAPPHIGFALELCQADVLARWHGLEGDARFFLTGTDEHGRKNLEAAQGADLEPKKYVDAMSAKFRELARSLDISHDDFIRTSDRERHWPGVEAFWRRLADAGDLRKGQYKGLYCVGCEAFKKLSDLKDGRCPDHGTAPEAIEEENWFFHLSRYQDELLGLIEKDELHIVPSERRNEVLSFIRQGLEDVSFSRPRKDLPWGIPVPGDESQTIYVWADALPNYLTALGFGRGDDERFRTFWPADVHAIGKDILRFHAVIWPAMLLSAKFPLPKTLLVHGHILSGGQKMSKTKGNVVDPFALIERYGADAVRWYLLKEIPTTGDGDFTEARFREIYEGELVNGLGNLLSRVVAVAEKAGEPITLRGHRIREEIASAWKSHRAALEAFRLDRALASVFDLVLYGNRLVEERRPWEKENWREALPDLLILLGNAAWILVPFLPKTAREMFIQLGIDPRDTTPWEERTLRPKKGEPLFPRI</sequence>
<dbReference type="InterPro" id="IPR009080">
    <property type="entry name" value="tRNAsynth_Ia_anticodon-bd"/>
</dbReference>
<protein>
    <recommendedName>
        <fullName evidence="3">Methionine--tRNA ligase</fullName>
        <ecNumber evidence="2">6.1.1.10</ecNumber>
    </recommendedName>
    <alternativeName>
        <fullName evidence="9">Methionyl-tRNA synthetase</fullName>
    </alternativeName>
</protein>
<comment type="similarity">
    <text evidence="10">Belongs to the class-I aminoacyl-tRNA synthetase family.</text>
</comment>
<dbReference type="InterPro" id="IPR023457">
    <property type="entry name" value="Met-tRNA_synth_2"/>
</dbReference>
<evidence type="ECO:0000256" key="10">
    <source>
        <dbReference type="RuleBase" id="RU363039"/>
    </source>
</evidence>
<keyword evidence="8 10" id="KW-0030">Aminoacyl-tRNA synthetase</keyword>
<dbReference type="GO" id="GO:0006431">
    <property type="term" value="P:methionyl-tRNA aminoacylation"/>
    <property type="evidence" value="ECO:0007669"/>
    <property type="project" value="InterPro"/>
</dbReference>
<evidence type="ECO:0000256" key="2">
    <source>
        <dbReference type="ARBA" id="ARBA00012838"/>
    </source>
</evidence>
<accession>A0A1G2PLC7</accession>